<evidence type="ECO:0000313" key="3">
    <source>
        <dbReference type="EMBL" id="EHY87926.1"/>
    </source>
</evidence>
<name>H8GED1_9PSEU</name>
<evidence type="ECO:0000313" key="4">
    <source>
        <dbReference type="Proteomes" id="UP000004705"/>
    </source>
</evidence>
<organism evidence="3 4">
    <name type="scientific">Saccharomonospora azurea NA-128</name>
    <dbReference type="NCBI Taxonomy" id="882081"/>
    <lineage>
        <taxon>Bacteria</taxon>
        <taxon>Bacillati</taxon>
        <taxon>Actinomycetota</taxon>
        <taxon>Actinomycetes</taxon>
        <taxon>Pseudonocardiales</taxon>
        <taxon>Pseudonocardiaceae</taxon>
        <taxon>Saccharomonospora</taxon>
    </lineage>
</organism>
<dbReference type="AlphaFoldDB" id="H8GED1"/>
<evidence type="ECO:0000259" key="2">
    <source>
        <dbReference type="Pfam" id="PF00582"/>
    </source>
</evidence>
<dbReference type="PRINTS" id="PR01438">
    <property type="entry name" value="UNVRSLSTRESS"/>
</dbReference>
<keyword evidence="4" id="KW-1185">Reference proteome</keyword>
<evidence type="ECO:0000256" key="1">
    <source>
        <dbReference type="ARBA" id="ARBA00008791"/>
    </source>
</evidence>
<dbReference type="InterPro" id="IPR014729">
    <property type="entry name" value="Rossmann-like_a/b/a_fold"/>
</dbReference>
<protein>
    <submittedName>
        <fullName evidence="3">Universal stress protein UspA-like protein</fullName>
    </submittedName>
</protein>
<dbReference type="EMBL" id="CM001466">
    <property type="protein sequence ID" value="EHY87926.1"/>
    <property type="molecule type" value="Genomic_DNA"/>
</dbReference>
<dbReference type="InterPro" id="IPR006015">
    <property type="entry name" value="Universal_stress_UspA"/>
</dbReference>
<dbReference type="Proteomes" id="UP000004705">
    <property type="component" value="Chromosome"/>
</dbReference>
<dbReference type="PANTHER" id="PTHR46553">
    <property type="entry name" value="ADENINE NUCLEOTIDE ALPHA HYDROLASES-LIKE SUPERFAMILY PROTEIN"/>
    <property type="match status" value="1"/>
</dbReference>
<accession>H8GED1</accession>
<dbReference type="Pfam" id="PF00582">
    <property type="entry name" value="Usp"/>
    <property type="match status" value="1"/>
</dbReference>
<feature type="domain" description="UspA" evidence="2">
    <location>
        <begin position="29"/>
        <end position="163"/>
    </location>
</feature>
<dbReference type="PANTHER" id="PTHR46553:SF3">
    <property type="entry name" value="ADENINE NUCLEOTIDE ALPHA HYDROLASES-LIKE SUPERFAMILY PROTEIN"/>
    <property type="match status" value="1"/>
</dbReference>
<gene>
    <name evidence="3" type="ORF">SacazDRAFT_00979</name>
</gene>
<dbReference type="InterPro" id="IPR006016">
    <property type="entry name" value="UspA"/>
</dbReference>
<sequence>MFRISPEREAPWSDAVWGRTKWMAGTVNKPIVVGVDRSSAARAALEWALDEALLRDCAVRAVVVWSVDLAKEPPWQPVERIRARHARHLEDTIAEVTRGRERLPRIVAEVLEATPALGLIEASKDAAMLVVARRSGRWVRRALLGSVSSACVKHAGVPVVVVPPVLEEPGAADEWLIDEQLPAPGASAGA</sequence>
<proteinExistence type="inferred from homology"/>
<comment type="similarity">
    <text evidence="1">Belongs to the universal stress protein A family.</text>
</comment>
<dbReference type="Gene3D" id="3.40.50.620">
    <property type="entry name" value="HUPs"/>
    <property type="match status" value="1"/>
</dbReference>
<dbReference type="SUPFAM" id="SSF52402">
    <property type="entry name" value="Adenine nucleotide alpha hydrolases-like"/>
    <property type="match status" value="1"/>
</dbReference>
<reference evidence="3 4" key="1">
    <citation type="journal article" date="2012" name="Stand. Genomic Sci.">
        <title>Genome sequence of the soil bacterium Saccharomonospora azurea type strain (NA-128(T)).</title>
        <authorList>
            <person name="Klenk H.P."/>
            <person name="Held B."/>
            <person name="Lucas S."/>
            <person name="Lapidus A."/>
            <person name="Copeland A."/>
            <person name="Hammon N."/>
            <person name="Pitluck S."/>
            <person name="Goodwin L.A."/>
            <person name="Han C."/>
            <person name="Tapia R."/>
            <person name="Brambilla E.M."/>
            <person name="Potter G."/>
            <person name="Land M."/>
            <person name="Ivanova N."/>
            <person name="Rohde M."/>
            <person name="Goker M."/>
            <person name="Detter J.C."/>
            <person name="Kyrpides N.C."/>
            <person name="Woyke T."/>
        </authorList>
    </citation>
    <scope>NUCLEOTIDE SEQUENCE [LARGE SCALE GENOMIC DNA]</scope>
    <source>
        <strain evidence="3 4">NA-128</strain>
    </source>
</reference>
<dbReference type="HOGENOM" id="CLU_049301_9_5_11"/>